<proteinExistence type="predicted"/>
<keyword evidence="1" id="KW-0597">Phosphoprotein</keyword>
<feature type="transmembrane region" description="Helical" evidence="2">
    <location>
        <begin position="16"/>
        <end position="38"/>
    </location>
</feature>
<protein>
    <recommendedName>
        <fullName evidence="3">HPt domain-containing protein</fullName>
    </recommendedName>
</protein>
<name>A0A556QIW7_9BACT</name>
<evidence type="ECO:0000256" key="1">
    <source>
        <dbReference type="PROSITE-ProRule" id="PRU00110"/>
    </source>
</evidence>
<feature type="domain" description="HPt" evidence="3">
    <location>
        <begin position="421"/>
        <end position="531"/>
    </location>
</feature>
<evidence type="ECO:0000313" key="4">
    <source>
        <dbReference type="EMBL" id="TSJ76593.1"/>
    </source>
</evidence>
<dbReference type="InterPro" id="IPR008207">
    <property type="entry name" value="Sig_transdc_His_kin_Hpt_dom"/>
</dbReference>
<keyword evidence="2" id="KW-1133">Transmembrane helix</keyword>
<evidence type="ECO:0000313" key="5">
    <source>
        <dbReference type="Proteomes" id="UP000315648"/>
    </source>
</evidence>
<evidence type="ECO:0000259" key="3">
    <source>
        <dbReference type="PROSITE" id="PS50894"/>
    </source>
</evidence>
<keyword evidence="2" id="KW-0472">Membrane</keyword>
<feature type="modified residue" description="Phosphohistidine" evidence="1">
    <location>
        <position position="474"/>
    </location>
</feature>
<dbReference type="InterPro" id="IPR036890">
    <property type="entry name" value="HATPase_C_sf"/>
</dbReference>
<dbReference type="InterPro" id="IPR036641">
    <property type="entry name" value="HPT_dom_sf"/>
</dbReference>
<feature type="transmembrane region" description="Helical" evidence="2">
    <location>
        <begin position="215"/>
        <end position="233"/>
    </location>
</feature>
<dbReference type="Proteomes" id="UP000315648">
    <property type="component" value="Unassembled WGS sequence"/>
</dbReference>
<dbReference type="EMBL" id="VMBG01000002">
    <property type="protein sequence ID" value="TSJ76593.1"/>
    <property type="molecule type" value="Genomic_DNA"/>
</dbReference>
<dbReference type="InterPro" id="IPR051315">
    <property type="entry name" value="Bact_Chemotaxis_CheA"/>
</dbReference>
<dbReference type="PANTHER" id="PTHR43395:SF10">
    <property type="entry name" value="CHEMOTAXIS PROTEIN CHEA"/>
    <property type="match status" value="1"/>
</dbReference>
<evidence type="ECO:0000256" key="2">
    <source>
        <dbReference type="SAM" id="Phobius"/>
    </source>
</evidence>
<keyword evidence="2" id="KW-0812">Transmembrane</keyword>
<dbReference type="Gene3D" id="3.30.565.10">
    <property type="entry name" value="Histidine kinase-like ATPase, C-terminal domain"/>
    <property type="match status" value="1"/>
</dbReference>
<dbReference type="SUPFAM" id="SSF47226">
    <property type="entry name" value="Histidine-containing phosphotransfer domain, HPT domain"/>
    <property type="match status" value="1"/>
</dbReference>
<dbReference type="GO" id="GO:0004672">
    <property type="term" value="F:protein kinase activity"/>
    <property type="evidence" value="ECO:0007669"/>
    <property type="project" value="UniProtKB-ARBA"/>
</dbReference>
<keyword evidence="5" id="KW-1185">Reference proteome</keyword>
<dbReference type="InterPro" id="IPR003594">
    <property type="entry name" value="HATPase_dom"/>
</dbReference>
<dbReference type="GO" id="GO:0000160">
    <property type="term" value="P:phosphorelay signal transduction system"/>
    <property type="evidence" value="ECO:0007669"/>
    <property type="project" value="InterPro"/>
</dbReference>
<accession>A0A556QIW7</accession>
<dbReference type="RefSeq" id="WP_144230350.1">
    <property type="nucleotide sequence ID" value="NZ_CBCRVV010000035.1"/>
</dbReference>
<reference evidence="4 5" key="1">
    <citation type="submission" date="2019-07" db="EMBL/GenBank/DDBJ databases">
        <title>Description of 53C-WASEF.</title>
        <authorList>
            <person name="Pitt A."/>
            <person name="Hahn M.W."/>
        </authorList>
    </citation>
    <scope>NUCLEOTIDE SEQUENCE [LARGE SCALE GENOMIC DNA]</scope>
    <source>
        <strain evidence="4 5">53C-WASEF</strain>
    </source>
</reference>
<dbReference type="OrthoDB" id="9803176at2"/>
<organism evidence="4 5">
    <name type="scientific">Rariglobus hedericola</name>
    <dbReference type="NCBI Taxonomy" id="2597822"/>
    <lineage>
        <taxon>Bacteria</taxon>
        <taxon>Pseudomonadati</taxon>
        <taxon>Verrucomicrobiota</taxon>
        <taxon>Opitutia</taxon>
        <taxon>Opitutales</taxon>
        <taxon>Opitutaceae</taxon>
        <taxon>Rariglobus</taxon>
    </lineage>
</organism>
<dbReference type="Gene3D" id="1.20.120.160">
    <property type="entry name" value="HPT domain"/>
    <property type="match status" value="1"/>
</dbReference>
<comment type="caution">
    <text evidence="4">The sequence shown here is derived from an EMBL/GenBank/DDBJ whole genome shotgun (WGS) entry which is preliminary data.</text>
</comment>
<dbReference type="AlphaFoldDB" id="A0A556QIW7"/>
<sequence>MKKLPSAFLQIFRRPILAWSFFFYLPVAALAVVAIIGLQRNTVQMDAELAAGQRTLGVAGRIGAFGEQITKSILLIEKSVRDKKPAGDSVYELQVAADRLDQIINAFNEGSETVAPDGVRFMLEAVTDEKALESLQAMNVIWFGIKSRADGIVLTAGPKKENSEALPFTESTLSDASAFVAAQQTLLAEKTLTFSRRLEELAKNRVDAVAGPRSILIAVAIIALLSLPGVFFFNRVRSARNASQRLASELGASQARLETQSQALSVAKAETDRIMETVQEGLLLIDSTGIIGDYHSHELNTILRQEKLAGRSLLQILERLLTEKMFNTTKDYFALLFDANRKEKAVLKVNPLTDIEVNFSNPSGGFINRYLGFSFRRIVENGVVTRVFVAVRDVTTQMELEKKLRDSERHKDRQLDILLGIVHVAPDELESFVALVELELDVINDTLRAEHFAATGGQGDALRERLQTVFRSVHNLKGNAALLKLTTFQKAADLFESKLSELLNRPQLTGDDFLSVVVAQAGLRADLGDLIELRGKLVGLRQPVAAAAGHSGNPTSPASQISAGLQQLVADAARDLDKVTTLTIDDYALHTVATDRPALVRDVLIQLTRNSLAHSIEPSPVRSSLGKPPAATLSVRGLPRTADGLNGIAFRDDGRGLDLDAIRLRAEAAGLLTPGADHSPADIARCIFAPGFSTAAEVSLHAGRGMGMDIIKAKVVDEAAGAIEVHCTPGEFCEFHLYFPSAHA</sequence>
<dbReference type="SUPFAM" id="SSF55874">
    <property type="entry name" value="ATPase domain of HSP90 chaperone/DNA topoisomerase II/histidine kinase"/>
    <property type="match status" value="1"/>
</dbReference>
<dbReference type="PROSITE" id="PS50894">
    <property type="entry name" value="HPT"/>
    <property type="match status" value="1"/>
</dbReference>
<dbReference type="Pfam" id="PF02518">
    <property type="entry name" value="HATPase_c"/>
    <property type="match status" value="1"/>
</dbReference>
<gene>
    <name evidence="4" type="ORF">FPL22_10710</name>
</gene>
<dbReference type="SMART" id="SM00387">
    <property type="entry name" value="HATPase_c"/>
    <property type="match status" value="1"/>
</dbReference>
<dbReference type="PANTHER" id="PTHR43395">
    <property type="entry name" value="SENSOR HISTIDINE KINASE CHEA"/>
    <property type="match status" value="1"/>
</dbReference>
<dbReference type="Gene3D" id="3.30.450.20">
    <property type="entry name" value="PAS domain"/>
    <property type="match status" value="1"/>
</dbReference>